<proteinExistence type="predicted"/>
<dbReference type="EMBL" id="JAKWFO010000008">
    <property type="protein sequence ID" value="KAI9633984.1"/>
    <property type="molecule type" value="Genomic_DNA"/>
</dbReference>
<dbReference type="Gene3D" id="3.40.605.10">
    <property type="entry name" value="Aldehyde Dehydrogenase, Chain A, domain 1"/>
    <property type="match status" value="1"/>
</dbReference>
<dbReference type="InterPro" id="IPR010061">
    <property type="entry name" value="MeMal-semiAld_DH"/>
</dbReference>
<evidence type="ECO:0000313" key="2">
    <source>
        <dbReference type="EMBL" id="KAI9633984.1"/>
    </source>
</evidence>
<comment type="caution">
    <text evidence="2">The sequence shown here is derived from an EMBL/GenBank/DDBJ whole genome shotgun (WGS) entry which is preliminary data.</text>
</comment>
<dbReference type="GeneID" id="77729412"/>
<sequence>MIPRYLGRPSRHLNASVSKCRRHLSSSATRAALPRVPLYIGGRAVESSSVGTVTNCHAKTGEKSCEVVVAGEEETYNAIRSSKEAFGVWRDTQPYERRKILLKAR</sequence>
<dbReference type="InterPro" id="IPR016162">
    <property type="entry name" value="Ald_DH_N"/>
</dbReference>
<reference evidence="2" key="1">
    <citation type="journal article" date="2022" name="G3 (Bethesda)">
        <title>High quality genome of the basidiomycete yeast Dioszegia hungarica PDD-24b-2 isolated from cloud water.</title>
        <authorList>
            <person name="Jarrige D."/>
            <person name="Haridas S."/>
            <person name="Bleykasten-Grosshans C."/>
            <person name="Joly M."/>
            <person name="Nadalig T."/>
            <person name="Sancelme M."/>
            <person name="Vuilleumier S."/>
            <person name="Grigoriev I.V."/>
            <person name="Amato P."/>
            <person name="Bringel F."/>
        </authorList>
    </citation>
    <scope>NUCLEOTIDE SEQUENCE</scope>
    <source>
        <strain evidence="2">PDD-24b-2</strain>
    </source>
</reference>
<dbReference type="InterPro" id="IPR016161">
    <property type="entry name" value="Ald_DH/histidinol_DH"/>
</dbReference>
<protein>
    <recommendedName>
        <fullName evidence="1">Aldehyde dehydrogenase domain-containing protein</fullName>
    </recommendedName>
</protein>
<keyword evidence="3" id="KW-1185">Reference proteome</keyword>
<dbReference type="PANTHER" id="PTHR43866:SF4">
    <property type="entry name" value="MALONATE-SEMIALDEHYDE DEHYDROGENASE"/>
    <property type="match status" value="1"/>
</dbReference>
<dbReference type="PANTHER" id="PTHR43866">
    <property type="entry name" value="MALONATE-SEMIALDEHYDE DEHYDROGENASE"/>
    <property type="match status" value="1"/>
</dbReference>
<dbReference type="Pfam" id="PF00171">
    <property type="entry name" value="Aldedh"/>
    <property type="match status" value="1"/>
</dbReference>
<evidence type="ECO:0000313" key="3">
    <source>
        <dbReference type="Proteomes" id="UP001164286"/>
    </source>
</evidence>
<dbReference type="GO" id="GO:0006210">
    <property type="term" value="P:thymine catabolic process"/>
    <property type="evidence" value="ECO:0007669"/>
    <property type="project" value="TreeGrafter"/>
</dbReference>
<evidence type="ECO:0000259" key="1">
    <source>
        <dbReference type="Pfam" id="PF00171"/>
    </source>
</evidence>
<dbReference type="InterPro" id="IPR015590">
    <property type="entry name" value="Aldehyde_DH_dom"/>
</dbReference>
<dbReference type="Proteomes" id="UP001164286">
    <property type="component" value="Unassembled WGS sequence"/>
</dbReference>
<accession>A0AA38H7W0</accession>
<name>A0AA38H7W0_9TREE</name>
<gene>
    <name evidence="2" type="ORF">MKK02DRAFT_38656</name>
</gene>
<dbReference type="GO" id="GO:0006574">
    <property type="term" value="P:L-valine catabolic process"/>
    <property type="evidence" value="ECO:0007669"/>
    <property type="project" value="TreeGrafter"/>
</dbReference>
<dbReference type="RefSeq" id="XP_052943761.1">
    <property type="nucleotide sequence ID" value="XM_053090207.1"/>
</dbReference>
<dbReference type="SUPFAM" id="SSF53720">
    <property type="entry name" value="ALDH-like"/>
    <property type="match status" value="1"/>
</dbReference>
<dbReference type="AlphaFoldDB" id="A0AA38H7W0"/>
<feature type="domain" description="Aldehyde dehydrogenase" evidence="1">
    <location>
        <begin position="46"/>
        <end position="104"/>
    </location>
</feature>
<organism evidence="2 3">
    <name type="scientific">Dioszegia hungarica</name>
    <dbReference type="NCBI Taxonomy" id="4972"/>
    <lineage>
        <taxon>Eukaryota</taxon>
        <taxon>Fungi</taxon>
        <taxon>Dikarya</taxon>
        <taxon>Basidiomycota</taxon>
        <taxon>Agaricomycotina</taxon>
        <taxon>Tremellomycetes</taxon>
        <taxon>Tremellales</taxon>
        <taxon>Bulleribasidiaceae</taxon>
        <taxon>Dioszegia</taxon>
    </lineage>
</organism>
<dbReference type="GO" id="GO:0004491">
    <property type="term" value="F:methylmalonate-semialdehyde dehydrogenase (acylating, NAD) activity"/>
    <property type="evidence" value="ECO:0007669"/>
    <property type="project" value="InterPro"/>
</dbReference>